<name>A0A1X7C272_9BACT</name>
<dbReference type="AlphaFoldDB" id="A0A1X7C272"/>
<feature type="region of interest" description="Disordered" evidence="1">
    <location>
        <begin position="1"/>
        <end position="32"/>
    </location>
</feature>
<evidence type="ECO:0000256" key="1">
    <source>
        <dbReference type="SAM" id="MobiDB-lite"/>
    </source>
</evidence>
<sequence>MSKVVHKVEQQSGVSIHREIPEMRGSKDFDTSQISERTRAAWKKVCVDGNATVEDYKHVFASIMGSSVVENILK</sequence>
<dbReference type="Proteomes" id="UP000192906">
    <property type="component" value="Unassembled WGS sequence"/>
</dbReference>
<protein>
    <submittedName>
        <fullName evidence="2">Uncharacterized protein</fullName>
    </submittedName>
</protein>
<dbReference type="OrthoDB" id="5460117at2"/>
<dbReference type="EMBL" id="FWZU01000001">
    <property type="protein sequence ID" value="SME88499.1"/>
    <property type="molecule type" value="Genomic_DNA"/>
</dbReference>
<evidence type="ECO:0000313" key="3">
    <source>
        <dbReference type="Proteomes" id="UP000192906"/>
    </source>
</evidence>
<keyword evidence="3" id="KW-1185">Reference proteome</keyword>
<evidence type="ECO:0000313" key="2">
    <source>
        <dbReference type="EMBL" id="SME88499.1"/>
    </source>
</evidence>
<dbReference type="RefSeq" id="WP_085096955.1">
    <property type="nucleotide sequence ID" value="NZ_FWZU01000001.1"/>
</dbReference>
<dbReference type="STRING" id="1519643.SAMN06295933_0174"/>
<feature type="compositionally biased region" description="Basic and acidic residues" evidence="1">
    <location>
        <begin position="16"/>
        <end position="30"/>
    </location>
</feature>
<proteinExistence type="predicted"/>
<gene>
    <name evidence="2" type="ORF">SAMN06295933_0174</name>
</gene>
<accession>A0A1X7C272</accession>
<reference evidence="3" key="1">
    <citation type="submission" date="2017-04" db="EMBL/GenBank/DDBJ databases">
        <authorList>
            <person name="Varghese N."/>
            <person name="Submissions S."/>
        </authorList>
    </citation>
    <scope>NUCLEOTIDE SEQUENCE [LARGE SCALE GENOMIC DNA]</scope>
    <source>
        <strain evidence="3">K3S</strain>
    </source>
</reference>
<organism evidence="2 3">
    <name type="scientific">Desulfovibrio gilichinskyi</name>
    <dbReference type="NCBI Taxonomy" id="1519643"/>
    <lineage>
        <taxon>Bacteria</taxon>
        <taxon>Pseudomonadati</taxon>
        <taxon>Thermodesulfobacteriota</taxon>
        <taxon>Desulfovibrionia</taxon>
        <taxon>Desulfovibrionales</taxon>
        <taxon>Desulfovibrionaceae</taxon>
        <taxon>Desulfovibrio</taxon>
    </lineage>
</organism>